<evidence type="ECO:0000313" key="2">
    <source>
        <dbReference type="EMBL" id="CAA9991392.1"/>
    </source>
</evidence>
<dbReference type="VEuPathDB" id="PlasmoDB:PKNH_0003000"/>
<dbReference type="RefSeq" id="XP_038970122.1">
    <property type="nucleotide sequence ID" value="XM_039113456.1"/>
</dbReference>
<dbReference type="EMBL" id="CADCXE010000031">
    <property type="protein sequence ID" value="CAA9991392.1"/>
    <property type="molecule type" value="Genomic_DNA"/>
</dbReference>
<comment type="caution">
    <text evidence="2">The sequence shown here is derived from an EMBL/GenBank/DDBJ whole genome shotgun (WGS) entry which is preliminary data.</text>
</comment>
<dbReference type="KEGG" id="pkn:PKNH_0003000"/>
<protein>
    <submittedName>
        <fullName evidence="2">Uncharacterized protein</fullName>
    </submittedName>
</protein>
<reference evidence="2" key="1">
    <citation type="submission" date="2020-02" db="EMBL/GenBank/DDBJ databases">
        <authorList>
            <consortium name="Pathogen Informatics"/>
        </authorList>
    </citation>
    <scope>NUCLEOTIDE SEQUENCE [LARGE SCALE GENOMIC DNA]</scope>
    <source>
        <strain evidence="2">H</strain>
    </source>
</reference>
<feature type="non-terminal residue" evidence="2">
    <location>
        <position position="87"/>
    </location>
</feature>
<dbReference type="GeneID" id="62347975"/>
<sequence length="87" mass="10220">MGLLLLAYLLASFTKGRKNDIIYGDFILFNNLNDEKNLRYYGSESLDKCYWWYFLSEDFFEIVYLEKDGPTKRRKGGKAEKLMGVQG</sequence>
<feature type="chain" id="PRO_5026185926" evidence="1">
    <location>
        <begin position="17"/>
        <end position="87"/>
    </location>
</feature>
<keyword evidence="1" id="KW-0732">Signal</keyword>
<feature type="signal peptide" evidence="1">
    <location>
        <begin position="1"/>
        <end position="16"/>
    </location>
</feature>
<dbReference type="OrthoDB" id="380437at2759"/>
<proteinExistence type="predicted"/>
<dbReference type="InParanoid" id="A0A6H5FUZ4"/>
<evidence type="ECO:0000256" key="1">
    <source>
        <dbReference type="SAM" id="SignalP"/>
    </source>
</evidence>
<dbReference type="AlphaFoldDB" id="A0A6H5FUZ4"/>
<name>A0A6H5FUZ4_PLAKH</name>
<keyword evidence="3" id="KW-1185">Reference proteome</keyword>
<evidence type="ECO:0000313" key="3">
    <source>
        <dbReference type="Proteomes" id="UP000031513"/>
    </source>
</evidence>
<organism evidence="2 3">
    <name type="scientific">Plasmodium knowlesi (strain H)</name>
    <dbReference type="NCBI Taxonomy" id="5851"/>
    <lineage>
        <taxon>Eukaryota</taxon>
        <taxon>Sar</taxon>
        <taxon>Alveolata</taxon>
        <taxon>Apicomplexa</taxon>
        <taxon>Aconoidasida</taxon>
        <taxon>Haemosporida</taxon>
        <taxon>Plasmodiidae</taxon>
        <taxon>Plasmodium</taxon>
        <taxon>Plasmodium (Plasmodium)</taxon>
    </lineage>
</organism>
<gene>
    <name evidence="2" type="ORF">PKNH_0003000</name>
</gene>
<dbReference type="Proteomes" id="UP000031513">
    <property type="component" value="Unassembled WGS sequence"/>
</dbReference>
<accession>A0A6H5FUZ4</accession>